<comment type="cofactor">
    <cofactor evidence="1">
        <name>Zn(2+)</name>
        <dbReference type="ChEBI" id="CHEBI:29105"/>
    </cofactor>
</comment>
<dbReference type="STRING" id="2177.BHR79_08030"/>
<sequence length="348" mass="38371">MQQPITIAGNTIQPGTRKSIELPIPSFYTHTSASMPVHVIHGRKPGPCLLVCAAIHGDEINGVEIIRRVLAHKTINNLKGTLIAIPIVNVFGFVSQSRYLPDRRDLNRSFPGSKKGSMTSRLANILMEEVVEHCSHIIDLHTGAVARYNLPQIRACLVDDTETEALARAFEVPVIINTELRDGSLREAAREKNIPVLLYEAGEALRFDEVAIRAGVRGILGVMHHLGMRTKARKKKGYETVISKSTQWIRSPNSGILRSISPLGTLVKKGDLLAYVGDPLGEVETKVMSSIFGIVIGKTNLPLVYEGDAIYHIARYPEAEEVSNYIESYHDELDPLNDEIADKNNSLA</sequence>
<dbReference type="AlphaFoldDB" id="A0A1L3Q3H1"/>
<dbReference type="Proteomes" id="UP000198669">
    <property type="component" value="Unassembled WGS sequence"/>
</dbReference>
<dbReference type="GO" id="GO:0046872">
    <property type="term" value="F:metal ion binding"/>
    <property type="evidence" value="ECO:0007669"/>
    <property type="project" value="UniProtKB-KW"/>
</dbReference>
<dbReference type="SUPFAM" id="SSF53187">
    <property type="entry name" value="Zn-dependent exopeptidases"/>
    <property type="match status" value="1"/>
</dbReference>
<organism evidence="6 9">
    <name type="scientific">Methanohalophilus halophilus</name>
    <dbReference type="NCBI Taxonomy" id="2177"/>
    <lineage>
        <taxon>Archaea</taxon>
        <taxon>Methanobacteriati</taxon>
        <taxon>Methanobacteriota</taxon>
        <taxon>Stenosarchaea group</taxon>
        <taxon>Methanomicrobia</taxon>
        <taxon>Methanosarcinales</taxon>
        <taxon>Methanosarcinaceae</taxon>
        <taxon>Methanohalophilus</taxon>
    </lineage>
</organism>
<evidence type="ECO:0000313" key="8">
    <source>
        <dbReference type="EMBL" id="SDW97516.1"/>
    </source>
</evidence>
<dbReference type="Proteomes" id="UP000186879">
    <property type="component" value="Chromosome"/>
</dbReference>
<dbReference type="Proteomes" id="UP000267921">
    <property type="component" value="Unassembled WGS sequence"/>
</dbReference>
<dbReference type="InterPro" id="IPR053138">
    <property type="entry name" value="N-alpha-Ac-DABA_deacetylase"/>
</dbReference>
<dbReference type="InterPro" id="IPR043795">
    <property type="entry name" value="N-alpha-Ac-DABA-like"/>
</dbReference>
<dbReference type="EMBL" id="FNMU01000007">
    <property type="protein sequence ID" value="SDW97516.1"/>
    <property type="molecule type" value="Genomic_DNA"/>
</dbReference>
<dbReference type="GO" id="GO:0016788">
    <property type="term" value="F:hydrolase activity, acting on ester bonds"/>
    <property type="evidence" value="ECO:0007669"/>
    <property type="project" value="InterPro"/>
</dbReference>
<keyword evidence="3" id="KW-0378">Hydrolase</keyword>
<dbReference type="EMBL" id="RJJG01000007">
    <property type="protein sequence ID" value="RNI07721.1"/>
    <property type="molecule type" value="Genomic_DNA"/>
</dbReference>
<reference evidence="6 9" key="1">
    <citation type="submission" date="2016-10" db="EMBL/GenBank/DDBJ databases">
        <title>Methanohalophilus halophilus.</title>
        <authorList>
            <person name="L'haridon S."/>
        </authorList>
    </citation>
    <scope>NUCLEOTIDE SEQUENCE [LARGE SCALE GENOMIC DNA]</scope>
    <source>
        <strain evidence="6 9">Z-7982</strain>
    </source>
</reference>
<dbReference type="RefSeq" id="WP_072561856.1">
    <property type="nucleotide sequence ID" value="NZ_CP017921.1"/>
</dbReference>
<evidence type="ECO:0000313" key="11">
    <source>
        <dbReference type="Proteomes" id="UP000267921"/>
    </source>
</evidence>
<evidence type="ECO:0000256" key="2">
    <source>
        <dbReference type="ARBA" id="ARBA00022723"/>
    </source>
</evidence>
<evidence type="ECO:0000313" key="6">
    <source>
        <dbReference type="EMBL" id="APH39432.1"/>
    </source>
</evidence>
<keyword evidence="2" id="KW-0479">Metal-binding</keyword>
<dbReference type="OrthoDB" id="254740at2157"/>
<evidence type="ECO:0000259" key="5">
    <source>
        <dbReference type="Pfam" id="PF24827"/>
    </source>
</evidence>
<dbReference type="PANTHER" id="PTHR37326">
    <property type="entry name" value="BLL3975 PROTEIN"/>
    <property type="match status" value="1"/>
</dbReference>
<proteinExistence type="predicted"/>
<evidence type="ECO:0000313" key="9">
    <source>
        <dbReference type="Proteomes" id="UP000186879"/>
    </source>
</evidence>
<reference evidence="8 10" key="2">
    <citation type="submission" date="2016-10" db="EMBL/GenBank/DDBJ databases">
        <authorList>
            <person name="de Groot N.N."/>
        </authorList>
    </citation>
    <scope>NUCLEOTIDE SEQUENCE [LARGE SCALE GENOMIC DNA]</scope>
    <source>
        <strain evidence="8 10">Z-7982</strain>
    </source>
</reference>
<gene>
    <name evidence="6" type="ORF">BHR79_08030</name>
    <name evidence="7" type="ORF">EFE40_09240</name>
    <name evidence="8" type="ORF">SAMN04515625_1989</name>
</gene>
<protein>
    <submittedName>
        <fullName evidence="6 7">Succinylglutamate desuccinylase</fullName>
    </submittedName>
</protein>
<dbReference type="CDD" id="cd06251">
    <property type="entry name" value="M14_ASTE_ASPA-like"/>
    <property type="match status" value="1"/>
</dbReference>
<evidence type="ECO:0000313" key="7">
    <source>
        <dbReference type="EMBL" id="RNI07721.1"/>
    </source>
</evidence>
<dbReference type="InterPro" id="IPR055438">
    <property type="entry name" value="AstE_AspA_cat"/>
</dbReference>
<keyword evidence="9" id="KW-1185">Reference proteome</keyword>
<dbReference type="Gene3D" id="3.40.630.10">
    <property type="entry name" value="Zn peptidases"/>
    <property type="match status" value="1"/>
</dbReference>
<feature type="domain" description="Succinylglutamate desuccinylase/Aspartoacylase catalytic" evidence="5">
    <location>
        <begin position="45"/>
        <end position="226"/>
    </location>
</feature>
<dbReference type="EMBL" id="CP017921">
    <property type="protein sequence ID" value="APH39432.1"/>
    <property type="molecule type" value="Genomic_DNA"/>
</dbReference>
<dbReference type="Pfam" id="PF24827">
    <property type="entry name" value="AstE_AspA_cat"/>
    <property type="match status" value="1"/>
</dbReference>
<keyword evidence="4" id="KW-0862">Zinc</keyword>
<reference evidence="7 11" key="3">
    <citation type="submission" date="2018-10" db="EMBL/GenBank/DDBJ databases">
        <title>Cultivation of a novel Methanohalophilus strain from Kebrit Deep of the Red Sea and a genomic comparison of members of the genus Methanohalophilus.</title>
        <authorList>
            <person name="Guan Y."/>
            <person name="Ngugi D.K."/>
            <person name="Stingl U."/>
        </authorList>
    </citation>
    <scope>NUCLEOTIDE SEQUENCE [LARGE SCALE GENOMIC DNA]</scope>
    <source>
        <strain evidence="7 11">DSM 3094</strain>
    </source>
</reference>
<evidence type="ECO:0000256" key="3">
    <source>
        <dbReference type="ARBA" id="ARBA00022801"/>
    </source>
</evidence>
<dbReference type="PIRSF" id="PIRSF039012">
    <property type="entry name" value="ASP"/>
    <property type="match status" value="1"/>
</dbReference>
<evidence type="ECO:0000256" key="4">
    <source>
        <dbReference type="ARBA" id="ARBA00022833"/>
    </source>
</evidence>
<dbReference type="PANTHER" id="PTHR37326:SF2">
    <property type="entry name" value="SUCCINYLGLUTAMATE DESUCCINYLASE_ASPARTOACYLASE FAMILY PROTEIN"/>
    <property type="match status" value="1"/>
</dbReference>
<dbReference type="GeneID" id="30583708"/>
<evidence type="ECO:0000313" key="10">
    <source>
        <dbReference type="Proteomes" id="UP000198669"/>
    </source>
</evidence>
<dbReference type="KEGG" id="mhaz:BHR79_08030"/>
<evidence type="ECO:0000256" key="1">
    <source>
        <dbReference type="ARBA" id="ARBA00001947"/>
    </source>
</evidence>
<name>A0A1L3Q3H1_9EURY</name>
<dbReference type="GO" id="GO:0016811">
    <property type="term" value="F:hydrolase activity, acting on carbon-nitrogen (but not peptide) bonds, in linear amides"/>
    <property type="evidence" value="ECO:0007669"/>
    <property type="project" value="InterPro"/>
</dbReference>
<accession>A0A1L3Q3H1</accession>